<dbReference type="EMBL" id="CP081303">
    <property type="protein sequence ID" value="QZE15546.1"/>
    <property type="molecule type" value="Genomic_DNA"/>
</dbReference>
<protein>
    <submittedName>
        <fullName evidence="1">Uncharacterized protein</fullName>
    </submittedName>
</protein>
<accession>A0AC61NIJ7</accession>
<gene>
    <name evidence="1" type="ORF">K4L44_06855</name>
</gene>
<keyword evidence="2" id="KW-1185">Reference proteome</keyword>
<organism evidence="1 2">
    <name type="scientific">Halosquirtibacter laminarini</name>
    <dbReference type="NCBI Taxonomy" id="3374600"/>
    <lineage>
        <taxon>Bacteria</taxon>
        <taxon>Pseudomonadati</taxon>
        <taxon>Bacteroidota</taxon>
        <taxon>Bacteroidia</taxon>
        <taxon>Marinilabiliales</taxon>
        <taxon>Prolixibacteraceae</taxon>
        <taxon>Halosquirtibacter</taxon>
    </lineage>
</organism>
<dbReference type="Proteomes" id="UP000826212">
    <property type="component" value="Chromosome"/>
</dbReference>
<name>A0AC61NIJ7_9BACT</name>
<sequence>MNDSFELFYWENGWRSLGVKEGNRSSLPFHDVPNNTLLLLKNLRWPQDGAERIFTYEDGKQKWY</sequence>
<evidence type="ECO:0000313" key="2">
    <source>
        <dbReference type="Proteomes" id="UP000826212"/>
    </source>
</evidence>
<proteinExistence type="predicted"/>
<evidence type="ECO:0000313" key="1">
    <source>
        <dbReference type="EMBL" id="QZE15546.1"/>
    </source>
</evidence>
<reference evidence="1" key="1">
    <citation type="submission" date="2021-08" db="EMBL/GenBank/DDBJ databases">
        <title>Novel anaerobic bacterium isolated from sea squirt in East Sea, Republic of Korea.</title>
        <authorList>
            <person name="Nguyen T.H."/>
            <person name="Li Z."/>
            <person name="Lee Y.-J."/>
            <person name="Ko J."/>
            <person name="Kim S.-G."/>
        </authorList>
    </citation>
    <scope>NUCLEOTIDE SEQUENCE</scope>
    <source>
        <strain evidence="1">KCTC 25031</strain>
    </source>
</reference>